<feature type="domain" description="Flagellar hook-length control protein-like C-terminal" evidence="2">
    <location>
        <begin position="276"/>
        <end position="350"/>
    </location>
</feature>
<dbReference type="GeneID" id="68846629"/>
<dbReference type="InterPro" id="IPR021136">
    <property type="entry name" value="Flagellar_hook_control-like_C"/>
</dbReference>
<feature type="compositionally biased region" description="Low complexity" evidence="1">
    <location>
        <begin position="355"/>
        <end position="370"/>
    </location>
</feature>
<feature type="region of interest" description="Disordered" evidence="1">
    <location>
        <begin position="355"/>
        <end position="429"/>
    </location>
</feature>
<dbReference type="AlphaFoldDB" id="A0NT21"/>
<evidence type="ECO:0000259" key="2">
    <source>
        <dbReference type="Pfam" id="PF02120"/>
    </source>
</evidence>
<dbReference type="eggNOG" id="COG3144">
    <property type="taxonomic scope" value="Bacteria"/>
</dbReference>
<sequence>MSVNTQAFVPTAPKAGKSADAGTGERGHTSSKDAAAAFQAVMQNMKKGDAAEEPSGKPASETADQVDGTAGDANGKTGAGKEQTPGPVAFSTSNLVDALRQASQNALSRKAKDGEGFDGVSEGQTDPKAETMLQSASAHVGLSLNAVLAGKTGKVSSAQAQTQPVAARMPAVLQGQANGLPAGDPDGPAQTGTSSLFAQFGVEPEAISEGEGRGVIGRSMLPEEAAGTVKVLRQETHFAPNMRLSPAQQVGDQITTAVKDMASRPVSPDGGISAKAEGPVLKTLDIQLTPHELGTVKVSLRMVGDTVEVSLVTSRAQTAELLKHDRQMLDQMLRATGFKADAITIQASDDRIQVQAGGNASGPQAQNQNGAAGGNPFDGQPQSSGNGAGQQNGRPGQNSREDAYQASETTRGTGHEEGSDVSLSDGIYL</sequence>
<evidence type="ECO:0000256" key="1">
    <source>
        <dbReference type="SAM" id="MobiDB-lite"/>
    </source>
</evidence>
<proteinExistence type="predicted"/>
<feature type="region of interest" description="Disordered" evidence="1">
    <location>
        <begin position="104"/>
        <end position="126"/>
    </location>
</feature>
<reference evidence="3 4" key="1">
    <citation type="submission" date="2006-05" db="EMBL/GenBank/DDBJ databases">
        <authorList>
            <person name="King G."/>
            <person name="Ferriera S."/>
            <person name="Johnson J."/>
            <person name="Kravitz S."/>
            <person name="Beeson K."/>
            <person name="Sutton G."/>
            <person name="Rogers Y.-H."/>
            <person name="Friedman R."/>
            <person name="Frazier M."/>
            <person name="Venter J.C."/>
        </authorList>
    </citation>
    <scope>NUCLEOTIDE SEQUENCE [LARGE SCALE GENOMIC DNA]</scope>
    <source>
        <strain evidence="4">ATCC 25650 / DSM 13394 / JCM 20685 / NBRC 16684 / NCIMB 2208 / IAM 12614 / B1</strain>
    </source>
</reference>
<dbReference type="Proteomes" id="UP000004848">
    <property type="component" value="Unassembled WGS sequence"/>
</dbReference>
<dbReference type="Gene3D" id="3.30.750.140">
    <property type="match status" value="1"/>
</dbReference>
<comment type="caution">
    <text evidence="3">The sequence shown here is derived from an EMBL/GenBank/DDBJ whole genome shotgun (WGS) entry which is preliminary data.</text>
</comment>
<feature type="compositionally biased region" description="Low complexity" evidence="1">
    <location>
        <begin position="379"/>
        <end position="393"/>
    </location>
</feature>
<organism evidence="3 4">
    <name type="scientific">Roseibium aggregatum (strain ATCC 25650 / DSM 13394 / JCM 20685 / NBRC 16684 / NCIMB 2208 / IAM 12614 / B1)</name>
    <name type="common">Stappia aggregata</name>
    <dbReference type="NCBI Taxonomy" id="384765"/>
    <lineage>
        <taxon>Bacteria</taxon>
        <taxon>Pseudomonadati</taxon>
        <taxon>Pseudomonadota</taxon>
        <taxon>Alphaproteobacteria</taxon>
        <taxon>Hyphomicrobiales</taxon>
        <taxon>Stappiaceae</taxon>
        <taxon>Roseibium</taxon>
    </lineage>
</organism>
<dbReference type="CDD" id="cd17470">
    <property type="entry name" value="T3SS_Flik_C"/>
    <property type="match status" value="1"/>
</dbReference>
<protein>
    <submittedName>
        <fullName evidence="3">Putative chemotaxis MotD protein</fullName>
    </submittedName>
</protein>
<feature type="region of interest" description="Disordered" evidence="1">
    <location>
        <begin position="1"/>
        <end position="90"/>
    </location>
</feature>
<dbReference type="Pfam" id="PF02120">
    <property type="entry name" value="Flg_hook"/>
    <property type="match status" value="1"/>
</dbReference>
<accession>A0NT21</accession>
<gene>
    <name evidence="3" type="ORF">SIAM614_14930</name>
</gene>
<dbReference type="OrthoDB" id="7676733at2"/>
<evidence type="ECO:0000313" key="4">
    <source>
        <dbReference type="Proteomes" id="UP000004848"/>
    </source>
</evidence>
<dbReference type="RefSeq" id="WP_006934627.1">
    <property type="nucleotide sequence ID" value="NZ_AAUW01000007.1"/>
</dbReference>
<dbReference type="EMBL" id="AAUW01000007">
    <property type="protein sequence ID" value="EAV44103.1"/>
    <property type="molecule type" value="Genomic_DNA"/>
</dbReference>
<evidence type="ECO:0000313" key="3">
    <source>
        <dbReference type="EMBL" id="EAV44103.1"/>
    </source>
</evidence>
<name>A0NT21_ROSAI</name>
<dbReference type="InterPro" id="IPR038610">
    <property type="entry name" value="FliK-like_C_sf"/>
</dbReference>